<evidence type="ECO:0000256" key="1">
    <source>
        <dbReference type="SAM" id="SignalP"/>
    </source>
</evidence>
<reference evidence="2 3" key="1">
    <citation type="submission" date="2019-08" db="EMBL/GenBank/DDBJ databases">
        <title>In-depth cultivation of the pig gut microbiome towards novel bacterial diversity and tailored functional studies.</title>
        <authorList>
            <person name="Wylensek D."/>
            <person name="Hitch T.C.A."/>
            <person name="Clavel T."/>
        </authorList>
    </citation>
    <scope>NUCLEOTIDE SEQUENCE [LARGE SCALE GENOMIC DNA]</scope>
    <source>
        <strain evidence="2 3">Oil-RF-744-WCA-WT-10</strain>
    </source>
</reference>
<dbReference type="PROSITE" id="PS51257">
    <property type="entry name" value="PROKAR_LIPOPROTEIN"/>
    <property type="match status" value="1"/>
</dbReference>
<dbReference type="Proteomes" id="UP000483362">
    <property type="component" value="Unassembled WGS sequence"/>
</dbReference>
<protein>
    <submittedName>
        <fullName evidence="2">Uncharacterized protein</fullName>
    </submittedName>
</protein>
<organism evidence="2 3">
    <name type="scientific">Sodaliphilus pleomorphus</name>
    <dbReference type="NCBI Taxonomy" id="2606626"/>
    <lineage>
        <taxon>Bacteria</taxon>
        <taxon>Pseudomonadati</taxon>
        <taxon>Bacteroidota</taxon>
        <taxon>Bacteroidia</taxon>
        <taxon>Bacteroidales</taxon>
        <taxon>Muribaculaceae</taxon>
        <taxon>Sodaliphilus</taxon>
    </lineage>
</organism>
<proteinExistence type="predicted"/>
<dbReference type="RefSeq" id="WP_154327858.1">
    <property type="nucleotide sequence ID" value="NZ_CP045696.1"/>
</dbReference>
<dbReference type="EMBL" id="VULT01000001">
    <property type="protein sequence ID" value="MSS16358.1"/>
    <property type="molecule type" value="Genomic_DNA"/>
</dbReference>
<keyword evidence="3" id="KW-1185">Reference proteome</keyword>
<feature type="chain" id="PRO_5026738379" evidence="1">
    <location>
        <begin position="18"/>
        <end position="182"/>
    </location>
</feature>
<sequence length="182" mass="20415">MKKIGLIALACAFILCACGNDEPDDPAQVPRTQDGNGKVFLEKGKLVDATINYSQAQLIDALNHYEWVQEYAFYYDNKTASGKTKIPGLPIKMHTNATIEYDSEIPIVKTRQMTIDGKVITATMRFDPISSTYYPPEKYTVIALDMSQNTGRIVMDRKLPYEVKGYDAASLHARMVWKAVIP</sequence>
<evidence type="ECO:0000313" key="2">
    <source>
        <dbReference type="EMBL" id="MSS16358.1"/>
    </source>
</evidence>
<dbReference type="AlphaFoldDB" id="A0A6L5XAX1"/>
<comment type="caution">
    <text evidence="2">The sequence shown here is derived from an EMBL/GenBank/DDBJ whole genome shotgun (WGS) entry which is preliminary data.</text>
</comment>
<gene>
    <name evidence="2" type="ORF">FYJ29_01020</name>
</gene>
<name>A0A6L5XAX1_9BACT</name>
<accession>A0A6L5XAX1</accession>
<keyword evidence="1" id="KW-0732">Signal</keyword>
<feature type="signal peptide" evidence="1">
    <location>
        <begin position="1"/>
        <end position="17"/>
    </location>
</feature>
<evidence type="ECO:0000313" key="3">
    <source>
        <dbReference type="Proteomes" id="UP000483362"/>
    </source>
</evidence>